<evidence type="ECO:0000313" key="14">
    <source>
        <dbReference type="EMBL" id="RHB34179.1"/>
    </source>
</evidence>
<feature type="signal peptide" evidence="12">
    <location>
        <begin position="1"/>
        <end position="20"/>
    </location>
</feature>
<keyword evidence="3 10" id="KW-1134">Transmembrane beta strand</keyword>
<keyword evidence="2 10" id="KW-0813">Transport</keyword>
<dbReference type="InterPro" id="IPR037066">
    <property type="entry name" value="Plug_dom_sf"/>
</dbReference>
<comment type="caution">
    <text evidence="14">The sequence shown here is derived from an EMBL/GenBank/DDBJ whole genome shotgun (WGS) entry which is preliminary data.</text>
</comment>
<dbReference type="InterPro" id="IPR039426">
    <property type="entry name" value="TonB-dep_rcpt-like"/>
</dbReference>
<reference evidence="14 15" key="1">
    <citation type="submission" date="2018-08" db="EMBL/GenBank/DDBJ databases">
        <title>A genome reference for cultivated species of the human gut microbiota.</title>
        <authorList>
            <person name="Zou Y."/>
            <person name="Xue W."/>
            <person name="Luo G."/>
        </authorList>
    </citation>
    <scope>NUCLEOTIDE SEQUENCE [LARGE SCALE GENOMIC DNA]</scope>
    <source>
        <strain evidence="14 15">AM40-30BH</strain>
    </source>
</reference>
<feature type="domain" description="Secretin/TonB short N-terminal" evidence="13">
    <location>
        <begin position="49"/>
        <end position="100"/>
    </location>
</feature>
<dbReference type="AlphaFoldDB" id="A0A413VKW8"/>
<name>A0A413VKW8_9BACE</name>
<evidence type="ECO:0000256" key="1">
    <source>
        <dbReference type="ARBA" id="ARBA00004571"/>
    </source>
</evidence>
<dbReference type="Pfam" id="PF13715">
    <property type="entry name" value="CarbopepD_reg_2"/>
    <property type="match status" value="1"/>
</dbReference>
<dbReference type="NCBIfam" id="TIGR04056">
    <property type="entry name" value="OMP_RagA_SusC"/>
    <property type="match status" value="1"/>
</dbReference>
<dbReference type="InterPro" id="IPR011662">
    <property type="entry name" value="Secretin/TonB_short_N"/>
</dbReference>
<dbReference type="FunFam" id="2.60.40.1120:FF:000003">
    <property type="entry name" value="Outer membrane protein Omp121"/>
    <property type="match status" value="1"/>
</dbReference>
<keyword evidence="8 10" id="KW-0472">Membrane</keyword>
<protein>
    <submittedName>
        <fullName evidence="14">SusC/RagA family TonB-linked outer membrane protein</fullName>
    </submittedName>
</protein>
<evidence type="ECO:0000256" key="4">
    <source>
        <dbReference type="ARBA" id="ARBA00022496"/>
    </source>
</evidence>
<dbReference type="RefSeq" id="WP_002558102.1">
    <property type="nucleotide sequence ID" value="NZ_CABJFV010000010.1"/>
</dbReference>
<dbReference type="Gene3D" id="2.170.130.10">
    <property type="entry name" value="TonB-dependent receptor, plug domain"/>
    <property type="match status" value="1"/>
</dbReference>
<dbReference type="SMART" id="SM00965">
    <property type="entry name" value="STN"/>
    <property type="match status" value="1"/>
</dbReference>
<keyword evidence="7 11" id="KW-0798">TonB box</keyword>
<dbReference type="InterPro" id="IPR023997">
    <property type="entry name" value="TonB-dep_OMP_SusC/RagA_CS"/>
</dbReference>
<keyword evidence="5 10" id="KW-0812">Transmembrane</keyword>
<evidence type="ECO:0000256" key="8">
    <source>
        <dbReference type="ARBA" id="ARBA00023136"/>
    </source>
</evidence>
<feature type="chain" id="PRO_5019491429" evidence="12">
    <location>
        <begin position="21"/>
        <end position="1118"/>
    </location>
</feature>
<evidence type="ECO:0000313" key="15">
    <source>
        <dbReference type="Proteomes" id="UP000284379"/>
    </source>
</evidence>
<proteinExistence type="inferred from homology"/>
<evidence type="ECO:0000256" key="11">
    <source>
        <dbReference type="RuleBase" id="RU003357"/>
    </source>
</evidence>
<keyword evidence="4" id="KW-0410">Iron transport</keyword>
<keyword evidence="4" id="KW-0406">Ion transport</keyword>
<evidence type="ECO:0000256" key="6">
    <source>
        <dbReference type="ARBA" id="ARBA00023004"/>
    </source>
</evidence>
<sequence length="1118" mass="126264">MNLKHLVFLLLLFVCVNLSAQTKEKQITISFSNIPLSEAMARIEKASGYTFFYDAKQTDIKQTVSLNAKKELISEALKKMFSKTNLNFEVTSTQIALFPKKEVKQVGQPINIQGKVVDETGEPIIGANVVEEGTTNGVITDLDGNYTLMAPAGANLKISYIGYATQVVKAGRSTIVKMAEDSKTLEEVVVVGYGTMKKKDLTGAVASLKGSDLEKEQPRTIQDMLRTGVAGLSVGIETDTKGNSSMMIRGKNNLRATDNDKSSLEPLIVLDGVIYSGQMTDINPNDIEQIDILKDASSTAVYGAKAANGVVLITTKKGTGSKKPVINFSGTWGLSMVNSLPDVYEGEDFINFRRDVELSKDPTKAAQGYFNNPAYMTNTELAAWMGNSKGDPTKEYLTRLELTSTEVTNYLAGRTVDWRDVIYQDVALRQDYTVSVAGKKDEMSYYSSVNYLKNESNVRGAGYSAIRARINLENKVQSFLTYGVNAQFTSRDEGYTGNDTGYYSSLSPYGSIYEEDGTTLKYYPTGNNNQINPLVTPAYTAKRNDIENLNASIYMKINLPLGFSIQTTYSPRFEWTNYLYQKSADHPSAGSQNGRAERKQTKDFYWQWDNMLKWNKVFGKHSFDFTFLANWEKFQRWQDEMTNEDFQPTDDLGYGGIGFGTTPKIESNDIYRTGDAYMGRLHYVYDQRYLITATVRRDGYSAFGLANPRATFPAVALGWVFSEEKWLNMPEWFEYGKLRLSWGKNGNRAVDTYAAFMQLSPRKYLYVDPATGKLITINTFYAMTMANPNLKWESTVSWNAGLDFTLLKGRLNGSLDVYKKITKDLLVSRELPNLIGYSTVMSNIGEVQNHGVELSLNSTNIKMKNLTWRTSFSFAYNKNKITHLYGIMEDIKDEAGNVIGQKEADDIKNKRFIGHDIDEIWDYKVVGIWQEEDREEAAKYGQQPGDVHLLDVDGNGSYTNEDKVFQGTKTPRFRWNMRNEFTLFKNLTFSFSMYSYLGHKQTLGRFTNDNALLNVTNQIKREYWTPENRNNEYPRLASKKPSGVTYAIYKNASFLRFDNISLGYSFPKRLIEPLKIQALNINATMKNAGYISNWPGYDPENSDKNTPRIIYFGINLTL</sequence>
<evidence type="ECO:0000256" key="9">
    <source>
        <dbReference type="ARBA" id="ARBA00023237"/>
    </source>
</evidence>
<dbReference type="SUPFAM" id="SSF49464">
    <property type="entry name" value="Carboxypeptidase regulatory domain-like"/>
    <property type="match status" value="1"/>
</dbReference>
<dbReference type="InterPro" id="IPR036942">
    <property type="entry name" value="Beta-barrel_TonB_sf"/>
</dbReference>
<evidence type="ECO:0000256" key="10">
    <source>
        <dbReference type="PROSITE-ProRule" id="PRU01360"/>
    </source>
</evidence>
<dbReference type="Pfam" id="PF07715">
    <property type="entry name" value="Plug"/>
    <property type="match status" value="1"/>
</dbReference>
<dbReference type="Proteomes" id="UP000284379">
    <property type="component" value="Unassembled WGS sequence"/>
</dbReference>
<keyword evidence="6" id="KW-0408">Iron</keyword>
<evidence type="ECO:0000256" key="2">
    <source>
        <dbReference type="ARBA" id="ARBA00022448"/>
    </source>
</evidence>
<dbReference type="InterPro" id="IPR008969">
    <property type="entry name" value="CarboxyPept-like_regulatory"/>
</dbReference>
<dbReference type="PROSITE" id="PS52016">
    <property type="entry name" value="TONB_DEPENDENT_REC_3"/>
    <property type="match status" value="1"/>
</dbReference>
<dbReference type="Pfam" id="PF07660">
    <property type="entry name" value="STN"/>
    <property type="match status" value="1"/>
</dbReference>
<dbReference type="Gene3D" id="2.60.40.1120">
    <property type="entry name" value="Carboxypeptidase-like, regulatory domain"/>
    <property type="match status" value="1"/>
</dbReference>
<accession>A0A413VKW8</accession>
<evidence type="ECO:0000256" key="3">
    <source>
        <dbReference type="ARBA" id="ARBA00022452"/>
    </source>
</evidence>
<comment type="subcellular location">
    <subcellularLocation>
        <location evidence="1 10">Cell outer membrane</location>
        <topology evidence="1 10">Multi-pass membrane protein</topology>
    </subcellularLocation>
</comment>
<dbReference type="Gene3D" id="3.55.50.30">
    <property type="match status" value="1"/>
</dbReference>
<dbReference type="InterPro" id="IPR023996">
    <property type="entry name" value="TonB-dep_OMP_SusC/RagA"/>
</dbReference>
<dbReference type="NCBIfam" id="TIGR04057">
    <property type="entry name" value="SusC_RagA_signa"/>
    <property type="match status" value="1"/>
</dbReference>
<dbReference type="InterPro" id="IPR000531">
    <property type="entry name" value="Beta-barrel_TonB"/>
</dbReference>
<dbReference type="GO" id="GO:0006826">
    <property type="term" value="P:iron ion transport"/>
    <property type="evidence" value="ECO:0007669"/>
    <property type="project" value="UniProtKB-KW"/>
</dbReference>
<dbReference type="EMBL" id="QSGO01000010">
    <property type="protein sequence ID" value="RHB34179.1"/>
    <property type="molecule type" value="Genomic_DNA"/>
</dbReference>
<comment type="similarity">
    <text evidence="10 11">Belongs to the TonB-dependent receptor family.</text>
</comment>
<dbReference type="Pfam" id="PF00593">
    <property type="entry name" value="TonB_dep_Rec_b-barrel"/>
    <property type="match status" value="1"/>
</dbReference>
<evidence type="ECO:0000256" key="12">
    <source>
        <dbReference type="SAM" id="SignalP"/>
    </source>
</evidence>
<evidence type="ECO:0000256" key="5">
    <source>
        <dbReference type="ARBA" id="ARBA00022692"/>
    </source>
</evidence>
<evidence type="ECO:0000256" key="7">
    <source>
        <dbReference type="ARBA" id="ARBA00023077"/>
    </source>
</evidence>
<dbReference type="SUPFAM" id="SSF56935">
    <property type="entry name" value="Porins"/>
    <property type="match status" value="1"/>
</dbReference>
<dbReference type="Gene3D" id="2.40.170.20">
    <property type="entry name" value="TonB-dependent receptor, beta-barrel domain"/>
    <property type="match status" value="1"/>
</dbReference>
<keyword evidence="12" id="KW-0732">Signal</keyword>
<evidence type="ECO:0000259" key="13">
    <source>
        <dbReference type="SMART" id="SM00965"/>
    </source>
</evidence>
<gene>
    <name evidence="14" type="ORF">DW888_13350</name>
</gene>
<dbReference type="GO" id="GO:0009279">
    <property type="term" value="C:cell outer membrane"/>
    <property type="evidence" value="ECO:0007669"/>
    <property type="project" value="UniProtKB-SubCell"/>
</dbReference>
<keyword evidence="9 10" id="KW-0998">Cell outer membrane</keyword>
<organism evidence="14 15">
    <name type="scientific">Bacteroides nordii</name>
    <dbReference type="NCBI Taxonomy" id="291645"/>
    <lineage>
        <taxon>Bacteria</taxon>
        <taxon>Pseudomonadati</taxon>
        <taxon>Bacteroidota</taxon>
        <taxon>Bacteroidia</taxon>
        <taxon>Bacteroidales</taxon>
        <taxon>Bacteroidaceae</taxon>
        <taxon>Bacteroides</taxon>
    </lineage>
</organism>
<dbReference type="InterPro" id="IPR012910">
    <property type="entry name" value="Plug_dom"/>
</dbReference>